<dbReference type="RefSeq" id="WP_176787815.1">
    <property type="nucleotide sequence ID" value="NZ_FNCV01000007.1"/>
</dbReference>
<reference evidence="4" key="1">
    <citation type="submission" date="2016-10" db="EMBL/GenBank/DDBJ databases">
        <authorList>
            <person name="Varghese N."/>
            <person name="Submissions S."/>
        </authorList>
    </citation>
    <scope>NUCLEOTIDE SEQUENCE [LARGE SCALE GENOMIC DNA]</scope>
    <source>
        <strain evidence="4">930I</strain>
    </source>
</reference>
<evidence type="ECO:0000313" key="3">
    <source>
        <dbReference type="EMBL" id="SDH52742.1"/>
    </source>
</evidence>
<dbReference type="EMBL" id="FNCV01000007">
    <property type="protein sequence ID" value="SDH52742.1"/>
    <property type="molecule type" value="Genomic_DNA"/>
</dbReference>
<accession>A0A1G8D4X3</accession>
<evidence type="ECO:0000256" key="1">
    <source>
        <dbReference type="SAM" id="MobiDB-lite"/>
    </source>
</evidence>
<name>A0A1G8D4X3_9PROT</name>
<keyword evidence="4" id="KW-1185">Reference proteome</keyword>
<feature type="compositionally biased region" description="Low complexity" evidence="1">
    <location>
        <begin position="20"/>
        <end position="44"/>
    </location>
</feature>
<evidence type="ECO:0000313" key="4">
    <source>
        <dbReference type="Proteomes" id="UP000217076"/>
    </source>
</evidence>
<protein>
    <submittedName>
        <fullName evidence="3">Phasin family protein</fullName>
    </submittedName>
</protein>
<feature type="domain" description="Phasin" evidence="2">
    <location>
        <begin position="113"/>
        <end position="212"/>
    </location>
</feature>
<dbReference type="InterPro" id="IPR018968">
    <property type="entry name" value="Phasin"/>
</dbReference>
<dbReference type="Pfam" id="PF09361">
    <property type="entry name" value="Phasin_2"/>
    <property type="match status" value="1"/>
</dbReference>
<evidence type="ECO:0000259" key="2">
    <source>
        <dbReference type="Pfam" id="PF09361"/>
    </source>
</evidence>
<sequence length="225" mass="24428">MSDISAKPASPARNRRKPAAKAAATPNRQDTASQETATQETAAQHSAPQAKADTPPTVEVMEEVVEVSREQLESAVRSGREVVARGYQTAAGLGSEQTAVLTQVGDDAVKSYEDLVDQGRQTMEAWLRSGTILVKGWQDVGTMWLDLTRETLDDGANVSRRLAGCVDPAELAQQQQALVQESLSRATHQAGRIQLRSLDVLEDAMAPLRQQMDAAFRTTLKPLMF</sequence>
<proteinExistence type="predicted"/>
<gene>
    <name evidence="3" type="ORF">SAMN05421742_107182</name>
</gene>
<feature type="compositionally biased region" description="Low complexity" evidence="1">
    <location>
        <begin position="1"/>
        <end position="12"/>
    </location>
</feature>
<organism evidence="3 4">
    <name type="scientific">Roseospirillum parvum</name>
    <dbReference type="NCBI Taxonomy" id="83401"/>
    <lineage>
        <taxon>Bacteria</taxon>
        <taxon>Pseudomonadati</taxon>
        <taxon>Pseudomonadota</taxon>
        <taxon>Alphaproteobacteria</taxon>
        <taxon>Rhodospirillales</taxon>
        <taxon>Rhodospirillaceae</taxon>
        <taxon>Roseospirillum</taxon>
    </lineage>
</organism>
<feature type="region of interest" description="Disordered" evidence="1">
    <location>
        <begin position="1"/>
        <end position="56"/>
    </location>
</feature>
<dbReference type="Proteomes" id="UP000217076">
    <property type="component" value="Unassembled WGS sequence"/>
</dbReference>
<dbReference type="AlphaFoldDB" id="A0A1G8D4X3"/>